<dbReference type="RefSeq" id="WP_089860842.1">
    <property type="nucleotide sequence ID" value="NZ_FOTI01000011.1"/>
</dbReference>
<evidence type="ECO:0008006" key="3">
    <source>
        <dbReference type="Google" id="ProtNLM"/>
    </source>
</evidence>
<dbReference type="Proteomes" id="UP000199006">
    <property type="component" value="Unassembled WGS sequence"/>
</dbReference>
<sequence>MSPDFIFDWKHYIDYAEEIFSNGDFSQGNEYLIRTGISRAYYGLYHFCKKFAIETELLTESQLKDSGNSHSCLINELKHTNRFDLEYGKRLNSIKKDIGETLSELRDYRNDADYSSKYPRTAGRELERDLEDAVIGTKEALDNLERLVAGMKEL</sequence>
<dbReference type="EMBL" id="FOTI01000011">
    <property type="protein sequence ID" value="SFL42210.1"/>
    <property type="molecule type" value="Genomic_DNA"/>
</dbReference>
<proteinExistence type="predicted"/>
<name>A0A1I4HKE0_9FIRM</name>
<dbReference type="STRING" id="29563.SAMN02983006_01114"/>
<dbReference type="OrthoDB" id="6174209at2"/>
<reference evidence="1 2" key="1">
    <citation type="submission" date="2016-10" db="EMBL/GenBank/DDBJ databases">
        <authorList>
            <person name="de Groot N.N."/>
        </authorList>
    </citation>
    <scope>NUCLEOTIDE SEQUENCE [LARGE SCALE GENOMIC DNA]</scope>
    <source>
        <strain evidence="1 2">ATCC 51327</strain>
    </source>
</reference>
<gene>
    <name evidence="1" type="ORF">SAMN02983006_01114</name>
</gene>
<dbReference type="AlphaFoldDB" id="A0A1I4HKE0"/>
<keyword evidence="2" id="KW-1185">Reference proteome</keyword>
<accession>A0A1I4HKE0</accession>
<evidence type="ECO:0000313" key="2">
    <source>
        <dbReference type="Proteomes" id="UP000199006"/>
    </source>
</evidence>
<dbReference type="Gene3D" id="1.20.120.330">
    <property type="entry name" value="Nucleotidyltransferases domain 2"/>
    <property type="match status" value="1"/>
</dbReference>
<organism evidence="1 2">
    <name type="scientific">Halanaerobium salsuginis</name>
    <dbReference type="NCBI Taxonomy" id="29563"/>
    <lineage>
        <taxon>Bacteria</taxon>
        <taxon>Bacillati</taxon>
        <taxon>Bacillota</taxon>
        <taxon>Clostridia</taxon>
        <taxon>Halanaerobiales</taxon>
        <taxon>Halanaerobiaceae</taxon>
        <taxon>Halanaerobium</taxon>
    </lineage>
</organism>
<protein>
    <recommendedName>
        <fullName evidence="3">HEPN domain-containing protein</fullName>
    </recommendedName>
</protein>
<evidence type="ECO:0000313" key="1">
    <source>
        <dbReference type="EMBL" id="SFL42210.1"/>
    </source>
</evidence>